<keyword evidence="1" id="KW-1133">Transmembrane helix</keyword>
<keyword evidence="3" id="KW-1185">Reference proteome</keyword>
<name>A0A4Z2E2A2_9TELE</name>
<reference evidence="2 3" key="1">
    <citation type="submission" date="2019-03" db="EMBL/GenBank/DDBJ databases">
        <title>First draft genome of Liparis tanakae, snailfish: a comprehensive survey of snailfish specific genes.</title>
        <authorList>
            <person name="Kim W."/>
            <person name="Song I."/>
            <person name="Jeong J.-H."/>
            <person name="Kim D."/>
            <person name="Kim S."/>
            <person name="Ryu S."/>
            <person name="Song J.Y."/>
            <person name="Lee S.K."/>
        </authorList>
    </citation>
    <scope>NUCLEOTIDE SEQUENCE [LARGE SCALE GENOMIC DNA]</scope>
    <source>
        <tissue evidence="2">Muscle</tissue>
    </source>
</reference>
<accession>A0A4Z2E2A2</accession>
<protein>
    <submittedName>
        <fullName evidence="2">Uncharacterized protein</fullName>
    </submittedName>
</protein>
<feature type="transmembrane region" description="Helical" evidence="1">
    <location>
        <begin position="20"/>
        <end position="40"/>
    </location>
</feature>
<evidence type="ECO:0000256" key="1">
    <source>
        <dbReference type="SAM" id="Phobius"/>
    </source>
</evidence>
<keyword evidence="1" id="KW-0812">Transmembrane</keyword>
<dbReference type="AlphaFoldDB" id="A0A4Z2E2A2"/>
<keyword evidence="1" id="KW-0472">Membrane</keyword>
<gene>
    <name evidence="2" type="ORF">EYF80_067027</name>
</gene>
<organism evidence="2 3">
    <name type="scientific">Liparis tanakae</name>
    <name type="common">Tanaka's snailfish</name>
    <dbReference type="NCBI Taxonomy" id="230148"/>
    <lineage>
        <taxon>Eukaryota</taxon>
        <taxon>Metazoa</taxon>
        <taxon>Chordata</taxon>
        <taxon>Craniata</taxon>
        <taxon>Vertebrata</taxon>
        <taxon>Euteleostomi</taxon>
        <taxon>Actinopterygii</taxon>
        <taxon>Neopterygii</taxon>
        <taxon>Teleostei</taxon>
        <taxon>Neoteleostei</taxon>
        <taxon>Acanthomorphata</taxon>
        <taxon>Eupercaria</taxon>
        <taxon>Perciformes</taxon>
        <taxon>Cottioidei</taxon>
        <taxon>Cottales</taxon>
        <taxon>Liparidae</taxon>
        <taxon>Liparis</taxon>
    </lineage>
</organism>
<dbReference type="EMBL" id="SRLO01020734">
    <property type="protein sequence ID" value="TNN22858.1"/>
    <property type="molecule type" value="Genomic_DNA"/>
</dbReference>
<proteinExistence type="predicted"/>
<sequence>MICCSFRTFLTSFLSTHFSLFMYFMAYIFLVSFFCTMHTWGERSEVTHLGERSEVTHLGERSEVTHLGER</sequence>
<evidence type="ECO:0000313" key="3">
    <source>
        <dbReference type="Proteomes" id="UP000314294"/>
    </source>
</evidence>
<evidence type="ECO:0000313" key="2">
    <source>
        <dbReference type="EMBL" id="TNN22858.1"/>
    </source>
</evidence>
<comment type="caution">
    <text evidence="2">The sequence shown here is derived from an EMBL/GenBank/DDBJ whole genome shotgun (WGS) entry which is preliminary data.</text>
</comment>
<dbReference type="Proteomes" id="UP000314294">
    <property type="component" value="Unassembled WGS sequence"/>
</dbReference>